<protein>
    <submittedName>
        <fullName evidence="2">Alpha-amylase</fullName>
    </submittedName>
</protein>
<dbReference type="GO" id="GO:0004556">
    <property type="term" value="F:alpha-amylase activity"/>
    <property type="evidence" value="ECO:0007669"/>
    <property type="project" value="TreeGrafter"/>
</dbReference>
<evidence type="ECO:0000313" key="2">
    <source>
        <dbReference type="EMBL" id="KAB5323712.1"/>
    </source>
</evidence>
<organism evidence="2 3">
    <name type="scientific">Bacteroides stercoris</name>
    <dbReference type="NCBI Taxonomy" id="46506"/>
    <lineage>
        <taxon>Bacteria</taxon>
        <taxon>Pseudomonadati</taxon>
        <taxon>Bacteroidota</taxon>
        <taxon>Bacteroidia</taxon>
        <taxon>Bacteroidales</taxon>
        <taxon>Bacteroidaceae</taxon>
        <taxon>Bacteroides</taxon>
    </lineage>
</organism>
<proteinExistence type="predicted"/>
<feature type="domain" description="Glycosyl hydrolase family 13 catalytic" evidence="1">
    <location>
        <begin position="16"/>
        <end position="162"/>
    </location>
</feature>
<dbReference type="Proteomes" id="UP000431177">
    <property type="component" value="Unassembled WGS sequence"/>
</dbReference>
<sequence>MTFTNNDWWRDAVIYQIYPRSFSDANGDGNGDLQGVIDRLDYLQALGVDALWLSPFYPSPLADGGYDVADYCDVDPRLGTLDQFDELVAKAHERGIGIIVDIVPNHTSDQHRWFQEALAQGPESEAAQRYVFRQGKGEHGELPPTNWLSNFGGSAWESWGVG</sequence>
<dbReference type="Gene3D" id="3.20.20.80">
    <property type="entry name" value="Glycosidases"/>
    <property type="match status" value="1"/>
</dbReference>
<dbReference type="PANTHER" id="PTHR10357:SF179">
    <property type="entry name" value="NEUTRAL AND BASIC AMINO ACID TRANSPORT PROTEIN RBAT"/>
    <property type="match status" value="1"/>
</dbReference>
<evidence type="ECO:0000313" key="3">
    <source>
        <dbReference type="Proteomes" id="UP000431177"/>
    </source>
</evidence>
<gene>
    <name evidence="2" type="ORF">F9950_17860</name>
</gene>
<comment type="caution">
    <text evidence="2">The sequence shown here is derived from an EMBL/GenBank/DDBJ whole genome shotgun (WGS) entry which is preliminary data.</text>
</comment>
<dbReference type="EMBL" id="WCLA01000082">
    <property type="protein sequence ID" value="KAB5323712.1"/>
    <property type="molecule type" value="Genomic_DNA"/>
</dbReference>
<name>A0A7J5LI17_BACSE</name>
<dbReference type="SUPFAM" id="SSF51445">
    <property type="entry name" value="(Trans)glycosidases"/>
    <property type="match status" value="1"/>
</dbReference>
<evidence type="ECO:0000259" key="1">
    <source>
        <dbReference type="SMART" id="SM00642"/>
    </source>
</evidence>
<dbReference type="Pfam" id="PF00128">
    <property type="entry name" value="Alpha-amylase"/>
    <property type="match status" value="1"/>
</dbReference>
<dbReference type="InterPro" id="IPR017853">
    <property type="entry name" value="GH"/>
</dbReference>
<feature type="non-terminal residue" evidence="2">
    <location>
        <position position="162"/>
    </location>
</feature>
<accession>A0A7J5LI17</accession>
<dbReference type="SMART" id="SM00642">
    <property type="entry name" value="Aamy"/>
    <property type="match status" value="1"/>
</dbReference>
<dbReference type="GO" id="GO:0009313">
    <property type="term" value="P:oligosaccharide catabolic process"/>
    <property type="evidence" value="ECO:0007669"/>
    <property type="project" value="TreeGrafter"/>
</dbReference>
<reference evidence="2 3" key="1">
    <citation type="journal article" date="2019" name="Nat. Med.">
        <title>A library of human gut bacterial isolates paired with longitudinal multiomics data enables mechanistic microbiome research.</title>
        <authorList>
            <person name="Poyet M."/>
            <person name="Groussin M."/>
            <person name="Gibbons S.M."/>
            <person name="Avila-Pacheco J."/>
            <person name="Jiang X."/>
            <person name="Kearney S.M."/>
            <person name="Perrotta A.R."/>
            <person name="Berdy B."/>
            <person name="Zhao S."/>
            <person name="Lieberman T.D."/>
            <person name="Swanson P.K."/>
            <person name="Smith M."/>
            <person name="Roesemann S."/>
            <person name="Alexander J.E."/>
            <person name="Rich S.A."/>
            <person name="Livny J."/>
            <person name="Vlamakis H."/>
            <person name="Clish C."/>
            <person name="Bullock K."/>
            <person name="Deik A."/>
            <person name="Scott J."/>
            <person name="Pierce K.A."/>
            <person name="Xavier R.J."/>
            <person name="Alm E.J."/>
        </authorList>
    </citation>
    <scope>NUCLEOTIDE SEQUENCE [LARGE SCALE GENOMIC DNA]</scope>
    <source>
        <strain evidence="2 3">BIOML-A2</strain>
    </source>
</reference>
<dbReference type="PANTHER" id="PTHR10357">
    <property type="entry name" value="ALPHA-AMYLASE FAMILY MEMBER"/>
    <property type="match status" value="1"/>
</dbReference>
<dbReference type="AlphaFoldDB" id="A0A7J5LI17"/>
<dbReference type="InterPro" id="IPR006047">
    <property type="entry name" value="GH13_cat_dom"/>
</dbReference>